<dbReference type="PANTHER" id="PTHR24223">
    <property type="entry name" value="ATP-BINDING CASSETTE SUB-FAMILY C"/>
    <property type="match status" value="1"/>
</dbReference>
<keyword evidence="6 10" id="KW-0067">ATP-binding</keyword>
<evidence type="ECO:0000256" key="5">
    <source>
        <dbReference type="ARBA" id="ARBA00022741"/>
    </source>
</evidence>
<dbReference type="GO" id="GO:0005524">
    <property type="term" value="F:ATP binding"/>
    <property type="evidence" value="ECO:0007669"/>
    <property type="project" value="UniProtKB-KW"/>
</dbReference>
<name>A0A9W8H4Z5_9FUNG</name>
<dbReference type="FunFam" id="3.40.50.300:FF:000565">
    <property type="entry name" value="ABC bile acid transporter"/>
    <property type="match status" value="1"/>
</dbReference>
<keyword evidence="8" id="KW-0472">Membrane</keyword>
<evidence type="ECO:0000313" key="10">
    <source>
        <dbReference type="EMBL" id="KAJ2777997.1"/>
    </source>
</evidence>
<keyword evidence="4" id="KW-0677">Repeat</keyword>
<keyword evidence="5" id="KW-0547">Nucleotide-binding</keyword>
<evidence type="ECO:0000256" key="6">
    <source>
        <dbReference type="ARBA" id="ARBA00022840"/>
    </source>
</evidence>
<dbReference type="PROSITE" id="PS00211">
    <property type="entry name" value="ABC_TRANSPORTER_1"/>
    <property type="match status" value="1"/>
</dbReference>
<dbReference type="Pfam" id="PF00005">
    <property type="entry name" value="ABC_tran"/>
    <property type="match status" value="1"/>
</dbReference>
<protein>
    <submittedName>
        <fullName evidence="10">ATP-binding cassette glutathione S-conjugate transporter ycf1</fullName>
    </submittedName>
</protein>
<evidence type="ECO:0000256" key="2">
    <source>
        <dbReference type="ARBA" id="ARBA00022448"/>
    </source>
</evidence>
<dbReference type="PANTHER" id="PTHR24223:SF443">
    <property type="entry name" value="MULTIDRUG-RESISTANCE LIKE PROTEIN 1, ISOFORM I"/>
    <property type="match status" value="1"/>
</dbReference>
<organism evidence="10 11">
    <name type="scientific">Coemansia interrupta</name>
    <dbReference type="NCBI Taxonomy" id="1126814"/>
    <lineage>
        <taxon>Eukaryota</taxon>
        <taxon>Fungi</taxon>
        <taxon>Fungi incertae sedis</taxon>
        <taxon>Zoopagomycota</taxon>
        <taxon>Kickxellomycotina</taxon>
        <taxon>Kickxellomycetes</taxon>
        <taxon>Kickxellales</taxon>
        <taxon>Kickxellaceae</taxon>
        <taxon>Coemansia</taxon>
    </lineage>
</organism>
<evidence type="ECO:0000256" key="1">
    <source>
        <dbReference type="ARBA" id="ARBA00004128"/>
    </source>
</evidence>
<feature type="non-terminal residue" evidence="10">
    <location>
        <position position="328"/>
    </location>
</feature>
<gene>
    <name evidence="10" type="primary">YCF1</name>
    <name evidence="10" type="ORF">GGI15_004316</name>
</gene>
<dbReference type="OrthoDB" id="6500128at2759"/>
<evidence type="ECO:0000256" key="7">
    <source>
        <dbReference type="ARBA" id="ARBA00022989"/>
    </source>
</evidence>
<accession>A0A9W8H4Z5</accession>
<sequence>MGPGDVDVLITFCSKALEEIPALRFDTSCFTTFLPNLSRYFVYSETLKQEAPHSIKETRPSSSWPQQGKIEFRDYHMRYRDELDTVLKGLSFSVHGKEKIGIVGRTGAGKSSLAYALTRIIEPASGSIFIDGVDVSTLGLSDLRSQISIVPQDPILFEGTIRDNLDPKGEFTNEEIWNAVRKAHIEHLLEIPTGTYTPEHDSKIALANTAPGPWIAGMGLEKWVNVDGTNFSAGQRQLISLCRAILWDRPILILDEATANIDSATDQIMQQVVRTAFKDSTVLTIAHRLNTVMDSDRILVIDDGKAAEFDTPANLLAQKDSHFTRLVE</sequence>
<keyword evidence="3" id="KW-0812">Transmembrane</keyword>
<dbReference type="InterPro" id="IPR003593">
    <property type="entry name" value="AAA+_ATPase"/>
</dbReference>
<evidence type="ECO:0000256" key="4">
    <source>
        <dbReference type="ARBA" id="ARBA00022737"/>
    </source>
</evidence>
<dbReference type="Gene3D" id="3.40.50.300">
    <property type="entry name" value="P-loop containing nucleotide triphosphate hydrolases"/>
    <property type="match status" value="1"/>
</dbReference>
<dbReference type="InterPro" id="IPR050173">
    <property type="entry name" value="ABC_transporter_C-like"/>
</dbReference>
<dbReference type="CDD" id="cd03244">
    <property type="entry name" value="ABCC_MRP_domain2"/>
    <property type="match status" value="1"/>
</dbReference>
<dbReference type="InterPro" id="IPR003439">
    <property type="entry name" value="ABC_transporter-like_ATP-bd"/>
</dbReference>
<dbReference type="AlphaFoldDB" id="A0A9W8H4Z5"/>
<keyword evidence="11" id="KW-1185">Reference proteome</keyword>
<evidence type="ECO:0000256" key="8">
    <source>
        <dbReference type="ARBA" id="ARBA00023136"/>
    </source>
</evidence>
<comment type="caution">
    <text evidence="10">The sequence shown here is derived from an EMBL/GenBank/DDBJ whole genome shotgun (WGS) entry which is preliminary data.</text>
</comment>
<reference evidence="10" key="1">
    <citation type="submission" date="2022-07" db="EMBL/GenBank/DDBJ databases">
        <title>Phylogenomic reconstructions and comparative analyses of Kickxellomycotina fungi.</title>
        <authorList>
            <person name="Reynolds N.K."/>
            <person name="Stajich J.E."/>
            <person name="Barry K."/>
            <person name="Grigoriev I.V."/>
            <person name="Crous P."/>
            <person name="Smith M.E."/>
        </authorList>
    </citation>
    <scope>NUCLEOTIDE SEQUENCE</scope>
    <source>
        <strain evidence="10">BCRC 34489</strain>
    </source>
</reference>
<dbReference type="PROSITE" id="PS50893">
    <property type="entry name" value="ABC_TRANSPORTER_2"/>
    <property type="match status" value="1"/>
</dbReference>
<dbReference type="GO" id="GO:0042626">
    <property type="term" value="F:ATPase-coupled transmembrane transporter activity"/>
    <property type="evidence" value="ECO:0007669"/>
    <property type="project" value="TreeGrafter"/>
</dbReference>
<proteinExistence type="predicted"/>
<evidence type="ECO:0000313" key="11">
    <source>
        <dbReference type="Proteomes" id="UP001140172"/>
    </source>
</evidence>
<dbReference type="GO" id="GO:0000329">
    <property type="term" value="C:fungal-type vacuole membrane"/>
    <property type="evidence" value="ECO:0007669"/>
    <property type="project" value="UniProtKB-ARBA"/>
</dbReference>
<comment type="subcellular location">
    <subcellularLocation>
        <location evidence="1">Vacuole membrane</location>
        <topology evidence="1">Multi-pass membrane protein</topology>
    </subcellularLocation>
</comment>
<dbReference type="SUPFAM" id="SSF52540">
    <property type="entry name" value="P-loop containing nucleoside triphosphate hydrolases"/>
    <property type="match status" value="1"/>
</dbReference>
<evidence type="ECO:0000256" key="3">
    <source>
        <dbReference type="ARBA" id="ARBA00022692"/>
    </source>
</evidence>
<dbReference type="InterPro" id="IPR017871">
    <property type="entry name" value="ABC_transporter-like_CS"/>
</dbReference>
<feature type="domain" description="ABC transporter" evidence="9">
    <location>
        <begin position="70"/>
        <end position="328"/>
    </location>
</feature>
<evidence type="ECO:0000259" key="9">
    <source>
        <dbReference type="PROSITE" id="PS50893"/>
    </source>
</evidence>
<dbReference type="Proteomes" id="UP001140172">
    <property type="component" value="Unassembled WGS sequence"/>
</dbReference>
<keyword evidence="7" id="KW-1133">Transmembrane helix</keyword>
<dbReference type="EMBL" id="JANBUM010000375">
    <property type="protein sequence ID" value="KAJ2777997.1"/>
    <property type="molecule type" value="Genomic_DNA"/>
</dbReference>
<dbReference type="SMART" id="SM00382">
    <property type="entry name" value="AAA"/>
    <property type="match status" value="1"/>
</dbReference>
<dbReference type="GO" id="GO:0016887">
    <property type="term" value="F:ATP hydrolysis activity"/>
    <property type="evidence" value="ECO:0007669"/>
    <property type="project" value="InterPro"/>
</dbReference>
<keyword evidence="2" id="KW-0813">Transport</keyword>
<dbReference type="InterPro" id="IPR027417">
    <property type="entry name" value="P-loop_NTPase"/>
</dbReference>